<name>A0ACC2GY50_DALPE</name>
<dbReference type="EMBL" id="CM055735">
    <property type="protein sequence ID" value="KAJ8008390.1"/>
    <property type="molecule type" value="Genomic_DNA"/>
</dbReference>
<evidence type="ECO:0000313" key="2">
    <source>
        <dbReference type="Proteomes" id="UP001157502"/>
    </source>
</evidence>
<comment type="caution">
    <text evidence="1">The sequence shown here is derived from an EMBL/GenBank/DDBJ whole genome shotgun (WGS) entry which is preliminary data.</text>
</comment>
<protein>
    <submittedName>
        <fullName evidence="1">Uncharacterized protein</fullName>
    </submittedName>
</protein>
<dbReference type="Proteomes" id="UP001157502">
    <property type="component" value="Chromosome 8"/>
</dbReference>
<proteinExistence type="predicted"/>
<evidence type="ECO:0000313" key="1">
    <source>
        <dbReference type="EMBL" id="KAJ8008390.1"/>
    </source>
</evidence>
<accession>A0ACC2GY50</accession>
<organism evidence="1 2">
    <name type="scientific">Dallia pectoralis</name>
    <name type="common">Alaska blackfish</name>
    <dbReference type="NCBI Taxonomy" id="75939"/>
    <lineage>
        <taxon>Eukaryota</taxon>
        <taxon>Metazoa</taxon>
        <taxon>Chordata</taxon>
        <taxon>Craniata</taxon>
        <taxon>Vertebrata</taxon>
        <taxon>Euteleostomi</taxon>
        <taxon>Actinopterygii</taxon>
        <taxon>Neopterygii</taxon>
        <taxon>Teleostei</taxon>
        <taxon>Protacanthopterygii</taxon>
        <taxon>Esociformes</taxon>
        <taxon>Umbridae</taxon>
        <taxon>Dallia</taxon>
    </lineage>
</organism>
<reference evidence="1" key="1">
    <citation type="submission" date="2021-05" db="EMBL/GenBank/DDBJ databases">
        <authorList>
            <person name="Pan Q."/>
            <person name="Jouanno E."/>
            <person name="Zahm M."/>
            <person name="Klopp C."/>
            <person name="Cabau C."/>
            <person name="Louis A."/>
            <person name="Berthelot C."/>
            <person name="Parey E."/>
            <person name="Roest Crollius H."/>
            <person name="Montfort J."/>
            <person name="Robinson-Rechavi M."/>
            <person name="Bouchez O."/>
            <person name="Lampietro C."/>
            <person name="Lopez Roques C."/>
            <person name="Donnadieu C."/>
            <person name="Postlethwait J."/>
            <person name="Bobe J."/>
            <person name="Dillon D."/>
            <person name="Chandos A."/>
            <person name="von Hippel F."/>
            <person name="Guiguen Y."/>
        </authorList>
    </citation>
    <scope>NUCLEOTIDE SEQUENCE</scope>
    <source>
        <strain evidence="1">YG-Jan2019</strain>
    </source>
</reference>
<gene>
    <name evidence="1" type="ORF">DPEC_G00104320</name>
</gene>
<keyword evidence="2" id="KW-1185">Reference proteome</keyword>
<sequence>MRPLDLLLLSCCWCGFYQLGDASEGEKQLMKDLFTNYNLKVRPAPKPLSKVVVRIGMILSSFGSLNMKAEEMSTIVIMNLEWTDHRLSWNPKERDGIEVMRIPAGKVWLPDIVLINNNNGVFDVALHVAIQAYSNGRVTWSPPALFVSSCGVKVTYFPFDWQNCTMVFHSMTYDSSEIDLQYALDEDGHEIREIQYDGGFSESGEWYIRHQPSRKNENRADLYEDITFYLIIERKPLYYVFNIIIPCILITCIAIFNFYLPPDAGEKMGLSINVLLTLTVFLLLLADKVPETSLGVPIIVNYLMFTMVLVTFSVILSVVVLNLHHRSPSTHHMPMWVRKIFIHMLPPYLGMLRPKVETPLSHDQPHRRDKGILTVSRAADEYFIRKPNTCFLFPKPNRYQSEGMCTDLRKFIEGPSHFLTLPPELKSAIEAISYIAEQLQAEKDFAALKEDWQYVAMVVDRMFLWIFVVFTTLGTLGIFTDASFNHTPSDPFKSP</sequence>